<proteinExistence type="predicted"/>
<evidence type="ECO:0000313" key="2">
    <source>
        <dbReference type="Proteomes" id="UP000001312"/>
    </source>
</evidence>
<reference evidence="2" key="1">
    <citation type="journal article" date="2011" name="PLoS Genet.">
        <title>Genomic analysis of the necrotrophic fungal pathogens Sclerotinia sclerotiorum and Botrytis cinerea.</title>
        <authorList>
            <person name="Amselem J."/>
            <person name="Cuomo C.A."/>
            <person name="van Kan J.A."/>
            <person name="Viaud M."/>
            <person name="Benito E.P."/>
            <person name="Couloux A."/>
            <person name="Coutinho P.M."/>
            <person name="de Vries R.P."/>
            <person name="Dyer P.S."/>
            <person name="Fillinger S."/>
            <person name="Fournier E."/>
            <person name="Gout L."/>
            <person name="Hahn M."/>
            <person name="Kohn L."/>
            <person name="Lapalu N."/>
            <person name="Plummer K.M."/>
            <person name="Pradier J.M."/>
            <person name="Quevillon E."/>
            <person name="Sharon A."/>
            <person name="Simon A."/>
            <person name="ten Have A."/>
            <person name="Tudzynski B."/>
            <person name="Tudzynski P."/>
            <person name="Wincker P."/>
            <person name="Andrew M."/>
            <person name="Anthouard V."/>
            <person name="Beever R.E."/>
            <person name="Beffa R."/>
            <person name="Benoit I."/>
            <person name="Bouzid O."/>
            <person name="Brault B."/>
            <person name="Chen Z."/>
            <person name="Choquer M."/>
            <person name="Collemare J."/>
            <person name="Cotton P."/>
            <person name="Danchin E.G."/>
            <person name="Da Silva C."/>
            <person name="Gautier A."/>
            <person name="Giraud C."/>
            <person name="Giraud T."/>
            <person name="Gonzalez C."/>
            <person name="Grossetete S."/>
            <person name="Guldener U."/>
            <person name="Henrissat B."/>
            <person name="Howlett B.J."/>
            <person name="Kodira C."/>
            <person name="Kretschmer M."/>
            <person name="Lappartient A."/>
            <person name="Leroch M."/>
            <person name="Levis C."/>
            <person name="Mauceli E."/>
            <person name="Neuveglise C."/>
            <person name="Oeser B."/>
            <person name="Pearson M."/>
            <person name="Poulain J."/>
            <person name="Poussereau N."/>
            <person name="Quesneville H."/>
            <person name="Rascle C."/>
            <person name="Schumacher J."/>
            <person name="Segurens B."/>
            <person name="Sexton A."/>
            <person name="Silva E."/>
            <person name="Sirven C."/>
            <person name="Soanes D.M."/>
            <person name="Talbot N.J."/>
            <person name="Templeton M."/>
            <person name="Yandava C."/>
            <person name="Yarden O."/>
            <person name="Zeng Q."/>
            <person name="Rollins J.A."/>
            <person name="Lebrun M.H."/>
            <person name="Dickman M."/>
        </authorList>
    </citation>
    <scope>NUCLEOTIDE SEQUENCE [LARGE SCALE GENOMIC DNA]</scope>
    <source>
        <strain evidence="2">ATCC 18683 / 1980 / Ss-1</strain>
    </source>
</reference>
<evidence type="ECO:0000313" key="1">
    <source>
        <dbReference type="EMBL" id="EDN93867.1"/>
    </source>
</evidence>
<dbReference type="InParanoid" id="A7EWM5"/>
<protein>
    <submittedName>
        <fullName evidence="1">Uncharacterized protein</fullName>
    </submittedName>
</protein>
<gene>
    <name evidence="1" type="ORF">SS1G_09734</name>
</gene>
<keyword evidence="2" id="KW-1185">Reference proteome</keyword>
<dbReference type="AlphaFoldDB" id="A7EWM5"/>
<dbReference type="GeneID" id="5485360"/>
<name>A7EWM5_SCLS1</name>
<sequence length="38" mass="4594">MKMTRMGKIQILIGRRDPVRYKTMYQIPGTHPWQFLSD</sequence>
<dbReference type="EMBL" id="CH476634">
    <property type="protein sequence ID" value="EDN93867.1"/>
    <property type="molecule type" value="Genomic_DNA"/>
</dbReference>
<dbReference type="RefSeq" id="XP_001589101.1">
    <property type="nucleotide sequence ID" value="XM_001589051.1"/>
</dbReference>
<accession>A7EWM5</accession>
<dbReference type="Proteomes" id="UP000001312">
    <property type="component" value="Unassembled WGS sequence"/>
</dbReference>
<dbReference type="KEGG" id="ssl:SS1G_09734"/>
<organism evidence="1 2">
    <name type="scientific">Sclerotinia sclerotiorum (strain ATCC 18683 / 1980 / Ss-1)</name>
    <name type="common">White mold</name>
    <name type="synonym">Whetzelinia sclerotiorum</name>
    <dbReference type="NCBI Taxonomy" id="665079"/>
    <lineage>
        <taxon>Eukaryota</taxon>
        <taxon>Fungi</taxon>
        <taxon>Dikarya</taxon>
        <taxon>Ascomycota</taxon>
        <taxon>Pezizomycotina</taxon>
        <taxon>Leotiomycetes</taxon>
        <taxon>Helotiales</taxon>
        <taxon>Sclerotiniaceae</taxon>
        <taxon>Sclerotinia</taxon>
    </lineage>
</organism>